<accession>A0A381TPI5</accession>
<evidence type="ECO:0000256" key="7">
    <source>
        <dbReference type="ARBA" id="ARBA00025526"/>
    </source>
</evidence>
<evidence type="ECO:0000259" key="9">
    <source>
        <dbReference type="PROSITE" id="PS51722"/>
    </source>
</evidence>
<dbReference type="InterPro" id="IPR000795">
    <property type="entry name" value="T_Tr_GTP-bd_dom"/>
</dbReference>
<proteinExistence type="predicted"/>
<dbReference type="Gene3D" id="3.40.50.300">
    <property type="entry name" value="P-loop containing nucleotide triphosphate hydrolases"/>
    <property type="match status" value="1"/>
</dbReference>
<dbReference type="GO" id="GO:0003924">
    <property type="term" value="F:GTPase activity"/>
    <property type="evidence" value="ECO:0007669"/>
    <property type="project" value="InterPro"/>
</dbReference>
<feature type="domain" description="Tr-type G" evidence="9">
    <location>
        <begin position="1"/>
        <end position="171"/>
    </location>
</feature>
<comment type="subcellular location">
    <subcellularLocation>
        <location evidence="1">Cytoplasm</location>
    </subcellularLocation>
</comment>
<dbReference type="Pfam" id="PF25461">
    <property type="entry name" value="Beta-barrel_SelB"/>
    <property type="match status" value="1"/>
</dbReference>
<dbReference type="InterPro" id="IPR009001">
    <property type="entry name" value="Transl_elong_EF1A/Init_IF2_C"/>
</dbReference>
<dbReference type="GO" id="GO:0003746">
    <property type="term" value="F:translation elongation factor activity"/>
    <property type="evidence" value="ECO:0007669"/>
    <property type="project" value="InterPro"/>
</dbReference>
<evidence type="ECO:0000256" key="6">
    <source>
        <dbReference type="ARBA" id="ARBA00023134"/>
    </source>
</evidence>
<dbReference type="Gene3D" id="1.10.10.10">
    <property type="entry name" value="Winged helix-like DNA-binding domain superfamily/Winged helix DNA-binding domain"/>
    <property type="match status" value="1"/>
</dbReference>
<dbReference type="PANTHER" id="PTHR42854:SF3">
    <property type="entry name" value="EUKARYOTIC TRANSLATION INITIATION FACTOR 2 SUBUNIT 3-RELATED"/>
    <property type="match status" value="1"/>
</dbReference>
<name>A0A381TPI5_9ZZZZ</name>
<protein>
    <recommendedName>
        <fullName evidence="2">Selenocysteine-specific elongation factor</fullName>
    </recommendedName>
    <alternativeName>
        <fullName evidence="8">SelB translation factor</fullName>
    </alternativeName>
</protein>
<dbReference type="InterPro" id="IPR004161">
    <property type="entry name" value="EFTu-like_2"/>
</dbReference>
<dbReference type="InterPro" id="IPR036388">
    <property type="entry name" value="WH-like_DNA-bd_sf"/>
</dbReference>
<keyword evidence="6" id="KW-0342">GTP-binding</keyword>
<dbReference type="SUPFAM" id="SSF50447">
    <property type="entry name" value="Translation proteins"/>
    <property type="match status" value="1"/>
</dbReference>
<dbReference type="Pfam" id="PF00009">
    <property type="entry name" value="GTP_EFTU"/>
    <property type="match status" value="1"/>
</dbReference>
<evidence type="ECO:0000256" key="3">
    <source>
        <dbReference type="ARBA" id="ARBA00022490"/>
    </source>
</evidence>
<dbReference type="InterPro" id="IPR004535">
    <property type="entry name" value="Transl_elong_SelB"/>
</dbReference>
<keyword evidence="5" id="KW-0648">Protein biosynthesis</keyword>
<dbReference type="SUPFAM" id="SSF50465">
    <property type="entry name" value="EF-Tu/eEF-1alpha/eIF2-gamma C-terminal domain"/>
    <property type="match status" value="1"/>
</dbReference>
<comment type="function">
    <text evidence="7">Translation factor necessary for the incorporation of selenocysteine into proteins. It probably replaces EF-Tu for the insertion of selenocysteine directed by the UGA codon. SelB binds GTP and GDP.</text>
</comment>
<dbReference type="AlphaFoldDB" id="A0A381TPI5"/>
<evidence type="ECO:0000313" key="10">
    <source>
        <dbReference type="EMBL" id="SVA17428.1"/>
    </source>
</evidence>
<dbReference type="Pfam" id="PF09107">
    <property type="entry name" value="WHD_3rd_SelB"/>
    <property type="match status" value="1"/>
</dbReference>
<dbReference type="InterPro" id="IPR027417">
    <property type="entry name" value="P-loop_NTPase"/>
</dbReference>
<evidence type="ECO:0000256" key="4">
    <source>
        <dbReference type="ARBA" id="ARBA00022741"/>
    </source>
</evidence>
<keyword evidence="3" id="KW-0963">Cytoplasm</keyword>
<dbReference type="CDD" id="cd04171">
    <property type="entry name" value="SelB"/>
    <property type="match status" value="1"/>
</dbReference>
<dbReference type="GO" id="GO:0001514">
    <property type="term" value="P:selenocysteine incorporation"/>
    <property type="evidence" value="ECO:0007669"/>
    <property type="project" value="InterPro"/>
</dbReference>
<dbReference type="GO" id="GO:0016259">
    <property type="term" value="P:selenocysteine metabolic process"/>
    <property type="evidence" value="ECO:0007669"/>
    <property type="project" value="TreeGrafter"/>
</dbReference>
<organism evidence="10">
    <name type="scientific">marine metagenome</name>
    <dbReference type="NCBI Taxonomy" id="408172"/>
    <lineage>
        <taxon>unclassified sequences</taxon>
        <taxon>metagenomes</taxon>
        <taxon>ecological metagenomes</taxon>
    </lineage>
</organism>
<dbReference type="GO" id="GO:0000049">
    <property type="term" value="F:tRNA binding"/>
    <property type="evidence" value="ECO:0007669"/>
    <property type="project" value="TreeGrafter"/>
</dbReference>
<dbReference type="PANTHER" id="PTHR42854">
    <property type="entry name" value="EUKARYOTIC TRANSLATION INITIATION FACTOR 2 SUBUNIT 3 FAMILY MEMBER"/>
    <property type="match status" value="1"/>
</dbReference>
<evidence type="ECO:0000256" key="2">
    <source>
        <dbReference type="ARBA" id="ARBA00015953"/>
    </source>
</evidence>
<dbReference type="GO" id="GO:0005829">
    <property type="term" value="C:cytosol"/>
    <property type="evidence" value="ECO:0007669"/>
    <property type="project" value="TreeGrafter"/>
</dbReference>
<sequence length="573" mass="60743">MHVVATAGHVDHGKSTLVEALTGTDPDRFAEEKARGLTIDLGFASTTLPSGATLSLVDVPGHVRFIKNMLAGVGGVDACLFVVAATEGWKPQSEEHLRILELLDVRHGLVALTKVGIADDDLVELAHLEVAERLEGTFLEGAPIIDVDAPAGIGLGVLRSALDVLLTDTPTSADLGRPRLWIDRSFAAKGSGTVVTGTLTGGSLAVDDELELHPRGARVRVRALQNHHEARTDLPPGSRCAVNLVGVAHDEVVRGDVLVRHGQWHLTTVVDADLAVLDSLGHPVSRRGAFVAYLGAGEHPVRLRILGPDALEPGAGGPVRLFLPHALPLLPGDRFVLRESGRAETVGGGQVLDVDPRERASRARPDRSVDRVVRERGWVRVDELERLTGEHRDADLGDWVVDPGALQAAIAGLRAALEEAGPLGLDLAGLDEHERAAVELLDDVVVDGGRLRPVGAVDTLADHPFVAELAAAPFAPPAPDGVDRAELRELVRRGDVVEQDGIFFAASGIEAAARLAARLLVEHPGGFTVSMFREAAGNTRKHALPLLARLDGTGITRRREALRIGGPRLPEPG</sequence>
<evidence type="ECO:0000256" key="1">
    <source>
        <dbReference type="ARBA" id="ARBA00004496"/>
    </source>
</evidence>
<dbReference type="SUPFAM" id="SSF52540">
    <property type="entry name" value="P-loop containing nucleoside triphosphate hydrolases"/>
    <property type="match status" value="1"/>
</dbReference>
<dbReference type="PROSITE" id="PS51722">
    <property type="entry name" value="G_TR_2"/>
    <property type="match status" value="1"/>
</dbReference>
<dbReference type="GO" id="GO:0005525">
    <property type="term" value="F:GTP binding"/>
    <property type="evidence" value="ECO:0007669"/>
    <property type="project" value="UniProtKB-KW"/>
</dbReference>
<dbReference type="InterPro" id="IPR009000">
    <property type="entry name" value="Transl_B-barrel_sf"/>
</dbReference>
<dbReference type="InterPro" id="IPR050543">
    <property type="entry name" value="eIF2G"/>
</dbReference>
<evidence type="ECO:0000256" key="5">
    <source>
        <dbReference type="ARBA" id="ARBA00022917"/>
    </source>
</evidence>
<dbReference type="Pfam" id="PF03144">
    <property type="entry name" value="GTP_EFTU_D2"/>
    <property type="match status" value="1"/>
</dbReference>
<dbReference type="InterPro" id="IPR015191">
    <property type="entry name" value="SelB_WHD4"/>
</dbReference>
<dbReference type="EMBL" id="UINC01004867">
    <property type="protein sequence ID" value="SVA17428.1"/>
    <property type="molecule type" value="Genomic_DNA"/>
</dbReference>
<dbReference type="InterPro" id="IPR057335">
    <property type="entry name" value="Beta-barrel_SelB"/>
</dbReference>
<dbReference type="Gene3D" id="2.40.30.10">
    <property type="entry name" value="Translation factors"/>
    <property type="match status" value="1"/>
</dbReference>
<dbReference type="PRINTS" id="PR00315">
    <property type="entry name" value="ELONGATNFCT"/>
</dbReference>
<dbReference type="NCBIfam" id="TIGR00475">
    <property type="entry name" value="selB"/>
    <property type="match status" value="1"/>
</dbReference>
<keyword evidence="4" id="KW-0547">Nucleotide-binding</keyword>
<evidence type="ECO:0000256" key="8">
    <source>
        <dbReference type="ARBA" id="ARBA00031615"/>
    </source>
</evidence>
<gene>
    <name evidence="10" type="ORF">METZ01_LOCUS70282</name>
</gene>
<dbReference type="GO" id="GO:0035368">
    <property type="term" value="F:selenocysteine insertion sequence binding"/>
    <property type="evidence" value="ECO:0007669"/>
    <property type="project" value="TreeGrafter"/>
</dbReference>
<reference evidence="10" key="1">
    <citation type="submission" date="2018-05" db="EMBL/GenBank/DDBJ databases">
        <authorList>
            <person name="Lanie J.A."/>
            <person name="Ng W.-L."/>
            <person name="Kazmierczak K.M."/>
            <person name="Andrzejewski T.M."/>
            <person name="Davidsen T.M."/>
            <person name="Wayne K.J."/>
            <person name="Tettelin H."/>
            <person name="Glass J.I."/>
            <person name="Rusch D."/>
            <person name="Podicherti R."/>
            <person name="Tsui H.-C.T."/>
            <person name="Winkler M.E."/>
        </authorList>
    </citation>
    <scope>NUCLEOTIDE SEQUENCE</scope>
</reference>